<protein>
    <submittedName>
        <fullName evidence="2">Uncharacterized protein</fullName>
    </submittedName>
</protein>
<evidence type="ECO:0000256" key="1">
    <source>
        <dbReference type="SAM" id="MobiDB-lite"/>
    </source>
</evidence>
<accession>A0A834KGR1</accession>
<dbReference type="AlphaFoldDB" id="A0A834KGR1"/>
<proteinExistence type="predicted"/>
<evidence type="ECO:0000313" key="2">
    <source>
        <dbReference type="EMBL" id="KAF7407664.1"/>
    </source>
</evidence>
<dbReference type="EMBL" id="JACSEA010000002">
    <property type="protein sequence ID" value="KAF7407664.1"/>
    <property type="molecule type" value="Genomic_DNA"/>
</dbReference>
<evidence type="ECO:0000313" key="3">
    <source>
        <dbReference type="Proteomes" id="UP000614350"/>
    </source>
</evidence>
<dbReference type="Proteomes" id="UP000614350">
    <property type="component" value="Unassembled WGS sequence"/>
</dbReference>
<feature type="compositionally biased region" description="Acidic residues" evidence="1">
    <location>
        <begin position="1"/>
        <end position="28"/>
    </location>
</feature>
<gene>
    <name evidence="2" type="ORF">HZH66_002201</name>
</gene>
<feature type="compositionally biased region" description="Acidic residues" evidence="1">
    <location>
        <begin position="36"/>
        <end position="60"/>
    </location>
</feature>
<keyword evidence="3" id="KW-1185">Reference proteome</keyword>
<reference evidence="2" key="1">
    <citation type="journal article" date="2020" name="G3 (Bethesda)">
        <title>High-Quality Assemblies for Three Invasive Social Wasps from the &lt;i&gt;Vespula&lt;/i&gt; Genus.</title>
        <authorList>
            <person name="Harrop T.W.R."/>
            <person name="Guhlin J."/>
            <person name="McLaughlin G.M."/>
            <person name="Permina E."/>
            <person name="Stockwell P."/>
            <person name="Gilligan J."/>
            <person name="Le Lec M.F."/>
            <person name="Gruber M.A.M."/>
            <person name="Quinn O."/>
            <person name="Lovegrove M."/>
            <person name="Duncan E.J."/>
            <person name="Remnant E.J."/>
            <person name="Van Eeckhoven J."/>
            <person name="Graham B."/>
            <person name="Knapp R.A."/>
            <person name="Langford K.W."/>
            <person name="Kronenberg Z."/>
            <person name="Press M.O."/>
            <person name="Eacker S.M."/>
            <person name="Wilson-Rankin E.E."/>
            <person name="Purcell J."/>
            <person name="Lester P.J."/>
            <person name="Dearden P.K."/>
        </authorList>
    </citation>
    <scope>NUCLEOTIDE SEQUENCE</scope>
    <source>
        <strain evidence="2">Marl-1</strain>
    </source>
</reference>
<feature type="region of interest" description="Disordered" evidence="1">
    <location>
        <begin position="1"/>
        <end position="65"/>
    </location>
</feature>
<name>A0A834KGR1_VESVU</name>
<comment type="caution">
    <text evidence="2">The sequence shown here is derived from an EMBL/GenBank/DDBJ whole genome shotgun (WGS) entry which is preliminary data.</text>
</comment>
<sequence length="129" mass="15539">MFEKEEEENEEEEEEEEEDDEEEEDEEEKKEVTPNDNDDGDDDDDGDNDDNDDDDDDDDDKLTPVRKYPISTLLYYIHRHCYIEIAFFIRSDSDQELARTYVIIKYMKQRQTRQFKDISRGLDPIKNLL</sequence>
<organism evidence="2 3">
    <name type="scientific">Vespula vulgaris</name>
    <name type="common">Yellow jacket</name>
    <name type="synonym">Wasp</name>
    <dbReference type="NCBI Taxonomy" id="7454"/>
    <lineage>
        <taxon>Eukaryota</taxon>
        <taxon>Metazoa</taxon>
        <taxon>Ecdysozoa</taxon>
        <taxon>Arthropoda</taxon>
        <taxon>Hexapoda</taxon>
        <taxon>Insecta</taxon>
        <taxon>Pterygota</taxon>
        <taxon>Neoptera</taxon>
        <taxon>Endopterygota</taxon>
        <taxon>Hymenoptera</taxon>
        <taxon>Apocrita</taxon>
        <taxon>Aculeata</taxon>
        <taxon>Vespoidea</taxon>
        <taxon>Vespidae</taxon>
        <taxon>Vespinae</taxon>
        <taxon>Vespula</taxon>
    </lineage>
</organism>